<dbReference type="OrthoDB" id="9803416at2"/>
<dbReference type="GO" id="GO:0050897">
    <property type="term" value="F:cobalt ion binding"/>
    <property type="evidence" value="ECO:0007669"/>
    <property type="project" value="TreeGrafter"/>
</dbReference>
<dbReference type="GO" id="GO:0000287">
    <property type="term" value="F:magnesium ion binding"/>
    <property type="evidence" value="ECO:0007669"/>
    <property type="project" value="TreeGrafter"/>
</dbReference>
<evidence type="ECO:0000256" key="8">
    <source>
        <dbReference type="ARBA" id="ARBA00023065"/>
    </source>
</evidence>
<evidence type="ECO:0000313" key="13">
    <source>
        <dbReference type="EMBL" id="MVO10846.1"/>
    </source>
</evidence>
<dbReference type="InterPro" id="IPR002523">
    <property type="entry name" value="MgTranspt_CorA/ZnTranspt_ZntB"/>
</dbReference>
<comment type="catalytic activity">
    <reaction evidence="10">
        <text>Mg(2+)(in) = Mg(2+)(out)</text>
        <dbReference type="Rhea" id="RHEA:29827"/>
        <dbReference type="ChEBI" id="CHEBI:18420"/>
    </reaction>
</comment>
<feature type="transmembrane region" description="Helical" evidence="12">
    <location>
        <begin position="300"/>
        <end position="319"/>
    </location>
</feature>
<dbReference type="PANTHER" id="PTHR46494:SF1">
    <property type="entry name" value="CORA FAMILY METAL ION TRANSPORTER (EUROFUNG)"/>
    <property type="match status" value="1"/>
</dbReference>
<dbReference type="GO" id="GO:0005886">
    <property type="term" value="C:plasma membrane"/>
    <property type="evidence" value="ECO:0007669"/>
    <property type="project" value="UniProtKB-SubCell"/>
</dbReference>
<dbReference type="RefSeq" id="WP_140999265.1">
    <property type="nucleotide sequence ID" value="NZ_VDCZ01000016.1"/>
</dbReference>
<comment type="subcellular location">
    <subcellularLocation>
        <location evidence="1">Cell membrane</location>
        <topology evidence="1">Multi-pass membrane protein</topology>
    </subcellularLocation>
    <subcellularLocation>
        <location evidence="12">Membrane</location>
        <topology evidence="12">Multi-pass membrane protein</topology>
    </subcellularLocation>
</comment>
<dbReference type="InterPro" id="IPR045863">
    <property type="entry name" value="CorA_TM1_TM2"/>
</dbReference>
<evidence type="ECO:0000313" key="14">
    <source>
        <dbReference type="Proteomes" id="UP000431264"/>
    </source>
</evidence>
<keyword evidence="4 12" id="KW-1003">Cell membrane</keyword>
<dbReference type="PANTHER" id="PTHR46494">
    <property type="entry name" value="CORA FAMILY METAL ION TRANSPORTER (EUROFUNG)"/>
    <property type="match status" value="1"/>
</dbReference>
<evidence type="ECO:0000256" key="5">
    <source>
        <dbReference type="ARBA" id="ARBA00022692"/>
    </source>
</evidence>
<dbReference type="Proteomes" id="UP000431264">
    <property type="component" value="Unassembled WGS sequence"/>
</dbReference>
<organism evidence="13 14">
    <name type="scientific">Flavobacterium profundi</name>
    <dbReference type="NCBI Taxonomy" id="1774945"/>
    <lineage>
        <taxon>Bacteria</taxon>
        <taxon>Pseudomonadati</taxon>
        <taxon>Bacteroidota</taxon>
        <taxon>Flavobacteriia</taxon>
        <taxon>Flavobacteriales</taxon>
        <taxon>Flavobacteriaceae</taxon>
        <taxon>Flavobacterium</taxon>
    </lineage>
</organism>
<feature type="transmembrane region" description="Helical" evidence="12">
    <location>
        <begin position="331"/>
        <end position="351"/>
    </location>
</feature>
<evidence type="ECO:0000256" key="7">
    <source>
        <dbReference type="ARBA" id="ARBA00022989"/>
    </source>
</evidence>
<keyword evidence="9 12" id="KW-0472">Membrane</keyword>
<comment type="function">
    <text evidence="11">Mediates influx of magnesium ions. Alternates between open and closed states. Activated by low cytoplasmic Mg(2+) levels. Inactive when cytoplasmic Mg(2+) levels are high.</text>
</comment>
<evidence type="ECO:0000256" key="4">
    <source>
        <dbReference type="ARBA" id="ARBA00022475"/>
    </source>
</evidence>
<dbReference type="Gene3D" id="3.30.460.20">
    <property type="entry name" value="CorA soluble domain-like"/>
    <property type="match status" value="1"/>
</dbReference>
<keyword evidence="5 12" id="KW-0812">Transmembrane</keyword>
<dbReference type="SUPFAM" id="SSF143865">
    <property type="entry name" value="CorA soluble domain-like"/>
    <property type="match status" value="1"/>
</dbReference>
<dbReference type="InterPro" id="IPR045861">
    <property type="entry name" value="CorA_cytoplasmic_dom"/>
</dbReference>
<sequence length="357" mass="41802">MRKISYKKGRKVSVSNFEYTGVYTDKGSDMQLFVYNEDKVVEEQHVAVKKFMTTKDLALNNWLNIHGLNDVEVIKSLAEALELNTIIVSDILNISRGTRLDELDDTLFFSIKSILPNDSDDKTILIEQISFLLQDNLIVSFQEKRGDFFTHIRERLRENTGIVRKKGVDYLLYLMLDSIIENFYITIENKENDIEGLLLASKTADSPIIMQDIENLREIFHILKRAIVPLRDALFTIKTIKEDDDFNCIETSNYIFFGRLHQKALELLEQIDYDMKNLDSASNFFYTAQNHKMNEVMKTLTVISSVFLPLTFIVGLYGMNFKYIPELNYKYGYFITLGVMFILVLLMLYYFKKKRWF</sequence>
<dbReference type="GO" id="GO:0015095">
    <property type="term" value="F:magnesium ion transmembrane transporter activity"/>
    <property type="evidence" value="ECO:0007669"/>
    <property type="project" value="UniProtKB-UniRule"/>
</dbReference>
<gene>
    <name evidence="12 13" type="primary">corA</name>
    <name evidence="13" type="ORF">GOQ30_16870</name>
</gene>
<accession>A0A6I4IVD4</accession>
<keyword evidence="6 12" id="KW-0460">Magnesium</keyword>
<dbReference type="NCBIfam" id="TIGR00383">
    <property type="entry name" value="corA"/>
    <property type="match status" value="1"/>
</dbReference>
<name>A0A6I4IVD4_9FLAO</name>
<dbReference type="Gene3D" id="1.20.58.340">
    <property type="entry name" value="Magnesium transport protein CorA, transmembrane region"/>
    <property type="match status" value="2"/>
</dbReference>
<evidence type="ECO:0000256" key="12">
    <source>
        <dbReference type="RuleBase" id="RU362010"/>
    </source>
</evidence>
<proteinExistence type="inferred from homology"/>
<evidence type="ECO:0000256" key="9">
    <source>
        <dbReference type="ARBA" id="ARBA00023136"/>
    </source>
</evidence>
<dbReference type="GO" id="GO:0015087">
    <property type="term" value="F:cobalt ion transmembrane transporter activity"/>
    <property type="evidence" value="ECO:0007669"/>
    <property type="project" value="UniProtKB-UniRule"/>
</dbReference>
<evidence type="ECO:0000256" key="3">
    <source>
        <dbReference type="ARBA" id="ARBA00022448"/>
    </source>
</evidence>
<evidence type="ECO:0000256" key="6">
    <source>
        <dbReference type="ARBA" id="ARBA00022842"/>
    </source>
</evidence>
<reference evidence="14" key="1">
    <citation type="submission" date="2019-05" db="EMBL/GenBank/DDBJ databases">
        <title>Flavobacterium profundi sp. nov., isolated from a deep-sea seamount.</title>
        <authorList>
            <person name="Zhang D.-C."/>
        </authorList>
    </citation>
    <scope>NUCLEOTIDE SEQUENCE [LARGE SCALE GENOMIC DNA]</scope>
    <source>
        <strain evidence="14">TP390</strain>
    </source>
</reference>
<dbReference type="CDD" id="cd12828">
    <property type="entry name" value="TmCorA-like_1"/>
    <property type="match status" value="1"/>
</dbReference>
<dbReference type="InterPro" id="IPR004488">
    <property type="entry name" value="Mg/Co-transport_prot_CorA"/>
</dbReference>
<comment type="similarity">
    <text evidence="2 12">Belongs to the CorA metal ion transporter (MIT) (TC 1.A.35) family.</text>
</comment>
<dbReference type="AlphaFoldDB" id="A0A6I4IVD4"/>
<dbReference type="EMBL" id="WQLW01000016">
    <property type="protein sequence ID" value="MVO10846.1"/>
    <property type="molecule type" value="Genomic_DNA"/>
</dbReference>
<evidence type="ECO:0000256" key="2">
    <source>
        <dbReference type="ARBA" id="ARBA00009765"/>
    </source>
</evidence>
<dbReference type="SUPFAM" id="SSF144083">
    <property type="entry name" value="Magnesium transport protein CorA, transmembrane region"/>
    <property type="match status" value="1"/>
</dbReference>
<evidence type="ECO:0000256" key="1">
    <source>
        <dbReference type="ARBA" id="ARBA00004651"/>
    </source>
</evidence>
<comment type="caution">
    <text evidence="13">The sequence shown here is derived from an EMBL/GenBank/DDBJ whole genome shotgun (WGS) entry which is preliminary data.</text>
</comment>
<evidence type="ECO:0000256" key="10">
    <source>
        <dbReference type="ARBA" id="ARBA00034269"/>
    </source>
</evidence>
<protein>
    <recommendedName>
        <fullName evidence="12">Magnesium transport protein CorA</fullName>
    </recommendedName>
</protein>
<keyword evidence="14" id="KW-1185">Reference proteome</keyword>
<dbReference type="FunFam" id="1.20.58.340:FF:000004">
    <property type="entry name" value="Magnesium transport protein CorA"/>
    <property type="match status" value="1"/>
</dbReference>
<keyword evidence="3 12" id="KW-0813">Transport</keyword>
<keyword evidence="8 12" id="KW-0406">Ion transport</keyword>
<evidence type="ECO:0000256" key="11">
    <source>
        <dbReference type="ARBA" id="ARBA00045497"/>
    </source>
</evidence>
<keyword evidence="7 12" id="KW-1133">Transmembrane helix</keyword>
<dbReference type="Pfam" id="PF01544">
    <property type="entry name" value="CorA"/>
    <property type="match status" value="1"/>
</dbReference>